<evidence type="ECO:0000256" key="7">
    <source>
        <dbReference type="SAM" id="Phobius"/>
    </source>
</evidence>
<dbReference type="GO" id="GO:2001199">
    <property type="term" value="P:negative regulation of dendritic cell differentiation"/>
    <property type="evidence" value="ECO:0007669"/>
    <property type="project" value="TreeGrafter"/>
</dbReference>
<organism evidence="8 9">
    <name type="scientific">Tupaia chinensis</name>
    <name type="common">Chinese tree shrew</name>
    <name type="synonym">Tupaia belangeri chinensis</name>
    <dbReference type="NCBI Taxonomy" id="246437"/>
    <lineage>
        <taxon>Eukaryota</taxon>
        <taxon>Metazoa</taxon>
        <taxon>Chordata</taxon>
        <taxon>Craniata</taxon>
        <taxon>Vertebrata</taxon>
        <taxon>Euteleostomi</taxon>
        <taxon>Mammalia</taxon>
        <taxon>Eutheria</taxon>
        <taxon>Euarchontoglires</taxon>
        <taxon>Scandentia</taxon>
        <taxon>Tupaiidae</taxon>
        <taxon>Tupaia</taxon>
    </lineage>
</organism>
<dbReference type="EMBL" id="KB320710">
    <property type="protein sequence ID" value="ELW64816.1"/>
    <property type="molecule type" value="Genomic_DNA"/>
</dbReference>
<dbReference type="FunCoup" id="L9KPU9">
    <property type="interactions" value="1"/>
</dbReference>
<keyword evidence="3" id="KW-0597">Phosphoprotein</keyword>
<feature type="transmembrane region" description="Helical" evidence="7">
    <location>
        <begin position="95"/>
        <end position="116"/>
    </location>
</feature>
<comment type="similarity">
    <text evidence="2">Belongs to the TMEM176 family.</text>
</comment>
<comment type="subcellular location">
    <subcellularLocation>
        <location evidence="1">Membrane</location>
        <topology evidence="1">Multi-pass membrane protein</topology>
    </subcellularLocation>
</comment>
<evidence type="ECO:0000256" key="1">
    <source>
        <dbReference type="ARBA" id="ARBA00004141"/>
    </source>
</evidence>
<proteinExistence type="inferred from homology"/>
<dbReference type="GO" id="GO:0016020">
    <property type="term" value="C:membrane"/>
    <property type="evidence" value="ECO:0007669"/>
    <property type="project" value="UniProtKB-SubCell"/>
</dbReference>
<evidence type="ECO:0000313" key="8">
    <source>
        <dbReference type="EMBL" id="ELW64816.1"/>
    </source>
</evidence>
<feature type="transmembrane region" description="Helical" evidence="7">
    <location>
        <begin position="128"/>
        <end position="151"/>
    </location>
</feature>
<dbReference type="InterPro" id="IPR009281">
    <property type="entry name" value="TMEM176A/TMEM176B"/>
</dbReference>
<evidence type="ECO:0000256" key="3">
    <source>
        <dbReference type="ARBA" id="ARBA00022553"/>
    </source>
</evidence>
<dbReference type="AlphaFoldDB" id="L9KPU9"/>
<keyword evidence="4 7" id="KW-0812">Transmembrane</keyword>
<dbReference type="KEGG" id="tup:102494764"/>
<keyword evidence="9" id="KW-1185">Reference proteome</keyword>
<dbReference type="InParanoid" id="L9KPU9"/>
<feature type="transmembrane region" description="Helical" evidence="7">
    <location>
        <begin position="205"/>
        <end position="226"/>
    </location>
</feature>
<reference evidence="9" key="1">
    <citation type="submission" date="2012-07" db="EMBL/GenBank/DDBJ databases">
        <title>Genome of the Chinese tree shrew, a rising model animal genetically related to primates.</title>
        <authorList>
            <person name="Zhang G."/>
            <person name="Fan Y."/>
            <person name="Yao Y."/>
            <person name="Huang Z."/>
        </authorList>
    </citation>
    <scope>NUCLEOTIDE SEQUENCE [LARGE SCALE GENOMIC DNA]</scope>
</reference>
<reference evidence="9" key="2">
    <citation type="journal article" date="2013" name="Nat. Commun.">
        <title>Genome of the Chinese tree shrew.</title>
        <authorList>
            <person name="Fan Y."/>
            <person name="Huang Z.Y."/>
            <person name="Cao C.C."/>
            <person name="Chen C.S."/>
            <person name="Chen Y.X."/>
            <person name="Fan D.D."/>
            <person name="He J."/>
            <person name="Hou H.L."/>
            <person name="Hu L."/>
            <person name="Hu X.T."/>
            <person name="Jiang X.T."/>
            <person name="Lai R."/>
            <person name="Lang Y.S."/>
            <person name="Liang B."/>
            <person name="Liao S.G."/>
            <person name="Mu D."/>
            <person name="Ma Y.Y."/>
            <person name="Niu Y.Y."/>
            <person name="Sun X.Q."/>
            <person name="Xia J.Q."/>
            <person name="Xiao J."/>
            <person name="Xiong Z.Q."/>
            <person name="Xu L."/>
            <person name="Yang L."/>
            <person name="Zhang Y."/>
            <person name="Zhao W."/>
            <person name="Zhao X.D."/>
            <person name="Zheng Y.T."/>
            <person name="Zhou J.M."/>
            <person name="Zhu Y.B."/>
            <person name="Zhang G.J."/>
            <person name="Wang J."/>
            <person name="Yao Y.G."/>
        </authorList>
    </citation>
    <scope>NUCLEOTIDE SEQUENCE [LARGE SCALE GENOMIC DNA]</scope>
</reference>
<dbReference type="InterPro" id="IPR007237">
    <property type="entry name" value="CD20-like"/>
</dbReference>
<keyword evidence="5 7" id="KW-1133">Transmembrane helix</keyword>
<feature type="transmembrane region" description="Helical" evidence="7">
    <location>
        <begin position="66"/>
        <end position="89"/>
    </location>
</feature>
<dbReference type="eggNOG" id="ENOG502SF8T">
    <property type="taxonomic scope" value="Eukaryota"/>
</dbReference>
<evidence type="ECO:0000256" key="2">
    <source>
        <dbReference type="ARBA" id="ARBA00006022"/>
    </source>
</evidence>
<dbReference type="PANTHER" id="PTHR15756:SF7">
    <property type="entry name" value="TRANSMEMBRANE PROTEIN 176B"/>
    <property type="match status" value="1"/>
</dbReference>
<accession>L9KPU9</accession>
<dbReference type="Pfam" id="PF04103">
    <property type="entry name" value="CD20"/>
    <property type="match status" value="1"/>
</dbReference>
<protein>
    <submittedName>
        <fullName evidence="8">Transmembrane protein 176B</fullName>
    </submittedName>
</protein>
<dbReference type="Proteomes" id="UP000011518">
    <property type="component" value="Unassembled WGS sequence"/>
</dbReference>
<dbReference type="PANTHER" id="PTHR15756">
    <property type="entry name" value="LR8/HCA112"/>
    <property type="match status" value="1"/>
</dbReference>
<dbReference type="OrthoDB" id="8951938at2759"/>
<name>L9KPU9_TUPCH</name>
<gene>
    <name evidence="8" type="ORF">TREES_T100003006</name>
</gene>
<evidence type="ECO:0000256" key="6">
    <source>
        <dbReference type="ARBA" id="ARBA00023136"/>
    </source>
</evidence>
<dbReference type="STRING" id="246437.L9KPU9"/>
<evidence type="ECO:0000256" key="5">
    <source>
        <dbReference type="ARBA" id="ARBA00022989"/>
    </source>
</evidence>
<evidence type="ECO:0000313" key="9">
    <source>
        <dbReference type="Proteomes" id="UP000011518"/>
    </source>
</evidence>
<evidence type="ECO:0000256" key="4">
    <source>
        <dbReference type="ARBA" id="ARBA00022692"/>
    </source>
</evidence>
<keyword evidence="6 7" id="KW-0472">Membrane</keyword>
<sequence>MTQNMLTVNGVDVASSPSRPTHINIHIHQNSALAQVLSAAASALKQSLSHPRDAIWSKTRLNYGQLALGVTEVLLGLMSCALGVCLYLGPWTELRATGCAFWAGSVAIAAGAAAIVHEKYQRRLAGWVSVLLTLAGTATAVAAVVLCVNSLTWQADAFPDMDVVCDRPDPVVSTVEYGWRRRRTYSSWEEDECRNYMTMLTKLFIGFRALLLTICAMNVIVSLASLGMGLRSLCSQSSALLVEEGSQNKLLGENSVPPSPCKEKGPAAIIL</sequence>